<name>A0A7Z0A8D6_9MICO</name>
<evidence type="ECO:0000313" key="5">
    <source>
        <dbReference type="Proteomes" id="UP000539111"/>
    </source>
</evidence>
<dbReference type="GO" id="GO:0008270">
    <property type="term" value="F:zinc ion binding"/>
    <property type="evidence" value="ECO:0007669"/>
    <property type="project" value="InterPro"/>
</dbReference>
<gene>
    <name evidence="4" type="ORF">BJY26_000548</name>
</gene>
<feature type="region of interest" description="Disordered" evidence="2">
    <location>
        <begin position="19"/>
        <end position="59"/>
    </location>
</feature>
<feature type="compositionally biased region" description="Polar residues" evidence="2">
    <location>
        <begin position="357"/>
        <end position="377"/>
    </location>
</feature>
<dbReference type="GO" id="GO:0003676">
    <property type="term" value="F:nucleic acid binding"/>
    <property type="evidence" value="ECO:0007669"/>
    <property type="project" value="InterPro"/>
</dbReference>
<dbReference type="Pfam" id="PF01844">
    <property type="entry name" value="HNH"/>
    <property type="match status" value="1"/>
</dbReference>
<reference evidence="4 5" key="1">
    <citation type="submission" date="2020-07" db="EMBL/GenBank/DDBJ databases">
        <title>Sequencing the genomes of 1000 actinobacteria strains.</title>
        <authorList>
            <person name="Klenk H.-P."/>
        </authorList>
    </citation>
    <scope>NUCLEOTIDE SEQUENCE [LARGE SCALE GENOMIC DNA]</scope>
    <source>
        <strain evidence="4 5">DSM 26341</strain>
    </source>
</reference>
<dbReference type="AlphaFoldDB" id="A0A7Z0A8D6"/>
<dbReference type="InterPro" id="IPR003870">
    <property type="entry name" value="DUF222"/>
</dbReference>
<evidence type="ECO:0000313" key="4">
    <source>
        <dbReference type="EMBL" id="NYI66242.1"/>
    </source>
</evidence>
<dbReference type="Gene3D" id="1.10.30.50">
    <property type="match status" value="1"/>
</dbReference>
<comment type="similarity">
    <text evidence="1">Belongs to the Rv1128c/1148c/1588c/1702c/1945/3466 family.</text>
</comment>
<protein>
    <recommendedName>
        <fullName evidence="3">HNH nuclease domain-containing protein</fullName>
    </recommendedName>
</protein>
<dbReference type="InterPro" id="IPR003615">
    <property type="entry name" value="HNH_nuc"/>
</dbReference>
<evidence type="ECO:0000259" key="3">
    <source>
        <dbReference type="SMART" id="SM00507"/>
    </source>
</evidence>
<dbReference type="InterPro" id="IPR002711">
    <property type="entry name" value="HNH"/>
</dbReference>
<dbReference type="RefSeq" id="WP_179425443.1">
    <property type="nucleotide sequence ID" value="NZ_JACBZP010000001.1"/>
</dbReference>
<dbReference type="Pfam" id="PF02720">
    <property type="entry name" value="DUF222"/>
    <property type="match status" value="1"/>
</dbReference>
<feature type="compositionally biased region" description="Basic and acidic residues" evidence="2">
    <location>
        <begin position="458"/>
        <end position="468"/>
    </location>
</feature>
<sequence>MVDITPENAQSILNALIAKTGHVDPPPDTGTGTGTDSGMAVTDSACTRDGGPGEATRLDDSVPGLLAGWGASVRGLVDAPCATLSDRQLTDHLVEVDRLRRASDAAYLRLVAEVDARGAAPGSRVGAVSTANLLTAGCGASPGRAKADLDAAHALYTSTVETSALVPTCRPGPLAGMAGMLEDGTIRLAHVDTAVRALDRIPEHFLRARENDPDAGPDTTVDNDLAGADDEVSKVLVGFFATHAPTMSPRKMAELSDELLRQIAPPTDDLFDPDAFNRRDLAISTDLAGMVHGRYQLDANAGGLFAAIIDALSGPLPQTSDDTGEVTVRDPRKPGQRRADALTEIIRLAAARLQIHTAPTTEDTAAANTDPKSTDGNNPDDAPNLGLFDLPERAGKATGTSRAGRLRPGRRAPRIVIVTTEDQVRARRRDRDTRTPRPGTNPRTSPGTSPGQEPPDGPECRYGPDDPSRSFSPGLGLVDAGMVARTACDAVFERIILDANGAILDLGTGVRLATPAQRRALEARDKGCTFPGCNRPASWCDAHHVIWFSRGGPTSIDNMALLCPAHHSLIHTGQWTMTMIDGIPYARPAPGGRTPAIYGTAVSPDGWIRNTYFDALNHAKHTAATIRHLATG</sequence>
<feature type="region of interest" description="Disordered" evidence="2">
    <location>
        <begin position="316"/>
        <end position="338"/>
    </location>
</feature>
<accession>A0A7Z0A8D6</accession>
<feature type="compositionally biased region" description="Basic and acidic residues" evidence="2">
    <location>
        <begin position="422"/>
        <end position="435"/>
    </location>
</feature>
<feature type="region of interest" description="Disordered" evidence="2">
    <location>
        <begin position="356"/>
        <end position="473"/>
    </location>
</feature>
<dbReference type="SMART" id="SM00507">
    <property type="entry name" value="HNHc"/>
    <property type="match status" value="1"/>
</dbReference>
<feature type="compositionally biased region" description="Basic residues" evidence="2">
    <location>
        <begin position="404"/>
        <end position="413"/>
    </location>
</feature>
<dbReference type="Proteomes" id="UP000539111">
    <property type="component" value="Unassembled WGS sequence"/>
</dbReference>
<dbReference type="GO" id="GO:0004519">
    <property type="term" value="F:endonuclease activity"/>
    <property type="evidence" value="ECO:0007669"/>
    <property type="project" value="InterPro"/>
</dbReference>
<feature type="domain" description="HNH nuclease" evidence="3">
    <location>
        <begin position="516"/>
        <end position="568"/>
    </location>
</feature>
<evidence type="ECO:0000256" key="2">
    <source>
        <dbReference type="SAM" id="MobiDB-lite"/>
    </source>
</evidence>
<comment type="caution">
    <text evidence="4">The sequence shown here is derived from an EMBL/GenBank/DDBJ whole genome shotgun (WGS) entry which is preliminary data.</text>
</comment>
<dbReference type="CDD" id="cd00085">
    <property type="entry name" value="HNHc"/>
    <property type="match status" value="1"/>
</dbReference>
<feature type="compositionally biased region" description="Basic and acidic residues" evidence="2">
    <location>
        <begin position="327"/>
        <end position="338"/>
    </location>
</feature>
<feature type="compositionally biased region" description="Low complexity" evidence="2">
    <location>
        <begin position="436"/>
        <end position="450"/>
    </location>
</feature>
<proteinExistence type="inferred from homology"/>
<evidence type="ECO:0000256" key="1">
    <source>
        <dbReference type="ARBA" id="ARBA00023450"/>
    </source>
</evidence>
<dbReference type="EMBL" id="JACBZP010000001">
    <property type="protein sequence ID" value="NYI66242.1"/>
    <property type="molecule type" value="Genomic_DNA"/>
</dbReference>
<organism evidence="4 5">
    <name type="scientific">Spelaeicoccus albus</name>
    <dbReference type="NCBI Taxonomy" id="1280376"/>
    <lineage>
        <taxon>Bacteria</taxon>
        <taxon>Bacillati</taxon>
        <taxon>Actinomycetota</taxon>
        <taxon>Actinomycetes</taxon>
        <taxon>Micrococcales</taxon>
        <taxon>Brevibacteriaceae</taxon>
        <taxon>Spelaeicoccus</taxon>
    </lineage>
</organism>
<keyword evidence="5" id="KW-1185">Reference proteome</keyword>